<evidence type="ECO:0000313" key="1">
    <source>
        <dbReference type="EMBL" id="KAI3786327.1"/>
    </source>
</evidence>
<keyword evidence="2" id="KW-1185">Reference proteome</keyword>
<reference evidence="1 2" key="2">
    <citation type="journal article" date="2022" name="Mol. Ecol. Resour.">
        <title>The genomes of chicory, endive, great burdock and yacon provide insights into Asteraceae paleo-polyploidization history and plant inulin production.</title>
        <authorList>
            <person name="Fan W."/>
            <person name="Wang S."/>
            <person name="Wang H."/>
            <person name="Wang A."/>
            <person name="Jiang F."/>
            <person name="Liu H."/>
            <person name="Zhao H."/>
            <person name="Xu D."/>
            <person name="Zhang Y."/>
        </authorList>
    </citation>
    <scope>NUCLEOTIDE SEQUENCE [LARGE SCALE GENOMIC DNA]</scope>
    <source>
        <strain evidence="2">cv. Yunnan</strain>
        <tissue evidence="1">Leaves</tissue>
    </source>
</reference>
<comment type="caution">
    <text evidence="1">The sequence shown here is derived from an EMBL/GenBank/DDBJ whole genome shotgun (WGS) entry which is preliminary data.</text>
</comment>
<evidence type="ECO:0000313" key="2">
    <source>
        <dbReference type="Proteomes" id="UP001056120"/>
    </source>
</evidence>
<name>A0ACB9GUF4_9ASTR</name>
<proteinExistence type="predicted"/>
<gene>
    <name evidence="1" type="ORF">L1987_39926</name>
</gene>
<sequence>MAVSGNTSSADGGVSLTSKTPILGQKLYVIIAVTVIIVTVGLLLIFFLIRRNLNSKRRRTMRVKHSSGLLPLVSETINDESMERASKVSLFEKDVDEKEEIKPIVEVVVTNSGSNESGTNRSDGASSSMSAENLSNLGWGRWYGLNELEIATSNFAVENVIGEGGYGIVYRGVLRDGAVVAVKNLLNNKGQAEKEFKVEVEAIGKVRHKNLVGLIGFCADGAKRLLVYEYVDNGNLEQWLHGDVGPISPLTWDIRMRIAIGTAKGLAYLHEGLEPKVIHRDVKSSNILLDRKWNAKVSDFGLAKLLGPEKSHVTTRVMGTFGYVSPDYASTGMLNECSDVYSFGVLLMEIITGRSPVDYSRAPGEMNLVDWFKGMVASRRGEELLDPKINVQPPSRYLKRVLLVCLRCIDMDANKRPKMGQIVHMLEADDFPFRTESRPPRDTAAFRAGEDAASKAPSMD</sequence>
<accession>A0ACB9GUF4</accession>
<organism evidence="1 2">
    <name type="scientific">Smallanthus sonchifolius</name>
    <dbReference type="NCBI Taxonomy" id="185202"/>
    <lineage>
        <taxon>Eukaryota</taxon>
        <taxon>Viridiplantae</taxon>
        <taxon>Streptophyta</taxon>
        <taxon>Embryophyta</taxon>
        <taxon>Tracheophyta</taxon>
        <taxon>Spermatophyta</taxon>
        <taxon>Magnoliopsida</taxon>
        <taxon>eudicotyledons</taxon>
        <taxon>Gunneridae</taxon>
        <taxon>Pentapetalae</taxon>
        <taxon>asterids</taxon>
        <taxon>campanulids</taxon>
        <taxon>Asterales</taxon>
        <taxon>Asteraceae</taxon>
        <taxon>Asteroideae</taxon>
        <taxon>Heliantheae alliance</taxon>
        <taxon>Millerieae</taxon>
        <taxon>Smallanthus</taxon>
    </lineage>
</organism>
<dbReference type="EMBL" id="CM042030">
    <property type="protein sequence ID" value="KAI3786327.1"/>
    <property type="molecule type" value="Genomic_DNA"/>
</dbReference>
<dbReference type="Proteomes" id="UP001056120">
    <property type="component" value="Linkage Group LG13"/>
</dbReference>
<reference evidence="2" key="1">
    <citation type="journal article" date="2022" name="Mol. Ecol. Resour.">
        <title>The genomes of chicory, endive, great burdock and yacon provide insights into Asteraceae palaeo-polyploidization history and plant inulin production.</title>
        <authorList>
            <person name="Fan W."/>
            <person name="Wang S."/>
            <person name="Wang H."/>
            <person name="Wang A."/>
            <person name="Jiang F."/>
            <person name="Liu H."/>
            <person name="Zhao H."/>
            <person name="Xu D."/>
            <person name="Zhang Y."/>
        </authorList>
    </citation>
    <scope>NUCLEOTIDE SEQUENCE [LARGE SCALE GENOMIC DNA]</scope>
    <source>
        <strain evidence="2">cv. Yunnan</strain>
    </source>
</reference>
<protein>
    <submittedName>
        <fullName evidence="1">Uncharacterized protein</fullName>
    </submittedName>
</protein>